<dbReference type="KEGG" id="adl:AURDEDRAFT_27278"/>
<keyword evidence="7" id="KW-0539">Nucleus</keyword>
<comment type="function">
    <text evidence="1">May be involved in a process influencing telomere capping.</text>
</comment>
<evidence type="ECO:0000256" key="6">
    <source>
        <dbReference type="ARBA" id="ARBA00022490"/>
    </source>
</evidence>
<comment type="similarity">
    <text evidence="4">Belongs to the RTC4 family.</text>
</comment>
<evidence type="ECO:0000256" key="1">
    <source>
        <dbReference type="ARBA" id="ARBA00002738"/>
    </source>
</evidence>
<evidence type="ECO:0000256" key="3">
    <source>
        <dbReference type="ARBA" id="ARBA00004496"/>
    </source>
</evidence>
<evidence type="ECO:0000256" key="7">
    <source>
        <dbReference type="ARBA" id="ARBA00023242"/>
    </source>
</evidence>
<dbReference type="Pfam" id="PF14474">
    <property type="entry name" value="RTC4"/>
    <property type="match status" value="1"/>
</dbReference>
<sequence length="92" mass="10397">QYARFERIPPGYYGERGSRVLLQSILTLYPPSALQPLQERFAPLSIHAFVDSVLVREMALVLIMEDLKLNRTDALEAMRASGPYGSVKFPDD</sequence>
<reference evidence="10" key="1">
    <citation type="journal article" date="2012" name="Science">
        <title>The Paleozoic origin of enzymatic lignin decomposition reconstructed from 31 fungal genomes.</title>
        <authorList>
            <person name="Floudas D."/>
            <person name="Binder M."/>
            <person name="Riley R."/>
            <person name="Barry K."/>
            <person name="Blanchette R.A."/>
            <person name="Henrissat B."/>
            <person name="Martinez A.T."/>
            <person name="Otillar R."/>
            <person name="Spatafora J.W."/>
            <person name="Yadav J.S."/>
            <person name="Aerts A."/>
            <person name="Benoit I."/>
            <person name="Boyd A."/>
            <person name="Carlson A."/>
            <person name="Copeland A."/>
            <person name="Coutinho P.M."/>
            <person name="de Vries R.P."/>
            <person name="Ferreira P."/>
            <person name="Findley K."/>
            <person name="Foster B."/>
            <person name="Gaskell J."/>
            <person name="Glotzer D."/>
            <person name="Gorecki P."/>
            <person name="Heitman J."/>
            <person name="Hesse C."/>
            <person name="Hori C."/>
            <person name="Igarashi K."/>
            <person name="Jurgens J.A."/>
            <person name="Kallen N."/>
            <person name="Kersten P."/>
            <person name="Kohler A."/>
            <person name="Kuees U."/>
            <person name="Kumar T.K.A."/>
            <person name="Kuo A."/>
            <person name="LaButti K."/>
            <person name="Larrondo L.F."/>
            <person name="Lindquist E."/>
            <person name="Ling A."/>
            <person name="Lombard V."/>
            <person name="Lucas S."/>
            <person name="Lundell T."/>
            <person name="Martin R."/>
            <person name="McLaughlin D.J."/>
            <person name="Morgenstern I."/>
            <person name="Morin E."/>
            <person name="Murat C."/>
            <person name="Nagy L.G."/>
            <person name="Nolan M."/>
            <person name="Ohm R.A."/>
            <person name="Patyshakuliyeva A."/>
            <person name="Rokas A."/>
            <person name="Ruiz-Duenas F.J."/>
            <person name="Sabat G."/>
            <person name="Salamov A."/>
            <person name="Samejima M."/>
            <person name="Schmutz J."/>
            <person name="Slot J.C."/>
            <person name="St John F."/>
            <person name="Stenlid J."/>
            <person name="Sun H."/>
            <person name="Sun S."/>
            <person name="Syed K."/>
            <person name="Tsang A."/>
            <person name="Wiebenga A."/>
            <person name="Young D."/>
            <person name="Pisabarro A."/>
            <person name="Eastwood D.C."/>
            <person name="Martin F."/>
            <person name="Cullen D."/>
            <person name="Grigoriev I.V."/>
            <person name="Hibbett D.S."/>
        </authorList>
    </citation>
    <scope>NUCLEOTIDE SEQUENCE [LARGE SCALE GENOMIC DNA]</scope>
    <source>
        <strain evidence="10">TFB10046</strain>
    </source>
</reference>
<evidence type="ECO:0000256" key="2">
    <source>
        <dbReference type="ARBA" id="ARBA00004123"/>
    </source>
</evidence>
<proteinExistence type="inferred from homology"/>
<evidence type="ECO:0000256" key="5">
    <source>
        <dbReference type="ARBA" id="ARBA00015162"/>
    </source>
</evidence>
<dbReference type="InParanoid" id="J0D189"/>
<evidence type="ECO:0000313" key="10">
    <source>
        <dbReference type="Proteomes" id="UP000006514"/>
    </source>
</evidence>
<feature type="non-terminal residue" evidence="9">
    <location>
        <position position="1"/>
    </location>
</feature>
<comment type="subcellular location">
    <subcellularLocation>
        <location evidence="3">Cytoplasm</location>
    </subcellularLocation>
    <subcellularLocation>
        <location evidence="2">Nucleus</location>
    </subcellularLocation>
</comment>
<dbReference type="InterPro" id="IPR039024">
    <property type="entry name" value="RTC4"/>
</dbReference>
<dbReference type="GO" id="GO:0005737">
    <property type="term" value="C:cytoplasm"/>
    <property type="evidence" value="ECO:0007669"/>
    <property type="project" value="UniProtKB-SubCell"/>
</dbReference>
<keyword evidence="6" id="KW-0963">Cytoplasm</keyword>
<organism evidence="9 10">
    <name type="scientific">Auricularia subglabra (strain TFB-10046 / SS5)</name>
    <name type="common">White-rot fungus</name>
    <name type="synonym">Auricularia delicata (strain TFB10046)</name>
    <dbReference type="NCBI Taxonomy" id="717982"/>
    <lineage>
        <taxon>Eukaryota</taxon>
        <taxon>Fungi</taxon>
        <taxon>Dikarya</taxon>
        <taxon>Basidiomycota</taxon>
        <taxon>Agaricomycotina</taxon>
        <taxon>Agaricomycetes</taxon>
        <taxon>Auriculariales</taxon>
        <taxon>Auriculariaceae</taxon>
        <taxon>Auricularia</taxon>
    </lineage>
</organism>
<dbReference type="OrthoDB" id="128308at2759"/>
<dbReference type="GO" id="GO:0005634">
    <property type="term" value="C:nucleus"/>
    <property type="evidence" value="ECO:0007669"/>
    <property type="project" value="UniProtKB-SubCell"/>
</dbReference>
<evidence type="ECO:0000259" key="8">
    <source>
        <dbReference type="SMART" id="SM01312"/>
    </source>
</evidence>
<name>J0D189_AURST</name>
<evidence type="ECO:0000256" key="4">
    <source>
        <dbReference type="ARBA" id="ARBA00009461"/>
    </source>
</evidence>
<feature type="non-terminal residue" evidence="9">
    <location>
        <position position="92"/>
    </location>
</feature>
<feature type="domain" description="Restriction of telomere capping protein 4 C-terminal" evidence="8">
    <location>
        <begin position="2"/>
        <end position="91"/>
    </location>
</feature>
<dbReference type="EMBL" id="JH689055">
    <property type="protein sequence ID" value="EJD32352.1"/>
    <property type="molecule type" value="Genomic_DNA"/>
</dbReference>
<keyword evidence="10" id="KW-1185">Reference proteome</keyword>
<dbReference type="SMART" id="SM01312">
    <property type="entry name" value="RTC4"/>
    <property type="match status" value="1"/>
</dbReference>
<dbReference type="InterPro" id="IPR028094">
    <property type="entry name" value="RTC4_C"/>
</dbReference>
<protein>
    <recommendedName>
        <fullName evidence="5">Restriction of telomere capping protein 4</fullName>
    </recommendedName>
</protein>
<dbReference type="AlphaFoldDB" id="J0D189"/>
<evidence type="ECO:0000313" key="9">
    <source>
        <dbReference type="EMBL" id="EJD32352.1"/>
    </source>
</evidence>
<accession>J0D189</accession>
<dbReference type="Proteomes" id="UP000006514">
    <property type="component" value="Unassembled WGS sequence"/>
</dbReference>
<dbReference type="PANTHER" id="PTHR41391:SF1">
    <property type="entry name" value="RESTRICTION OF TELOMERE CAPPING PROTEIN 4"/>
    <property type="match status" value="1"/>
</dbReference>
<dbReference type="PANTHER" id="PTHR41391">
    <property type="entry name" value="RESTRICTION OF TELOMERE CAPPING PROTEIN 4"/>
    <property type="match status" value="1"/>
</dbReference>
<gene>
    <name evidence="9" type="ORF">AURDEDRAFT_27278</name>
</gene>